<keyword evidence="2" id="KW-0067">ATP-binding</keyword>
<name>A0A1I7Z177_9BILA</name>
<accession>A0A1I7Z177</accession>
<evidence type="ECO:0000313" key="5">
    <source>
        <dbReference type="WBParaSite" id="L893_g21737.t1"/>
    </source>
</evidence>
<evidence type="ECO:0000259" key="3">
    <source>
        <dbReference type="PROSITE" id="PS00662"/>
    </source>
</evidence>
<dbReference type="PANTHER" id="PTHR30258:SF27">
    <property type="entry name" value="BACTERIOPHAGE ADSORPTION PROTEIN B-RELATED"/>
    <property type="match status" value="1"/>
</dbReference>
<dbReference type="FunFam" id="3.30.450.90:FF:000001">
    <property type="entry name" value="Type II secretion system ATPase GspE"/>
    <property type="match status" value="1"/>
</dbReference>
<dbReference type="GO" id="GO:0005524">
    <property type="term" value="F:ATP binding"/>
    <property type="evidence" value="ECO:0007669"/>
    <property type="project" value="UniProtKB-KW"/>
</dbReference>
<dbReference type="Gene3D" id="3.40.50.300">
    <property type="entry name" value="P-loop containing nucleotide triphosphate hydrolases"/>
    <property type="match status" value="1"/>
</dbReference>
<dbReference type="SUPFAM" id="SSF52540">
    <property type="entry name" value="P-loop containing nucleoside triphosphate hydrolases"/>
    <property type="match status" value="1"/>
</dbReference>
<dbReference type="AlphaFoldDB" id="A0A1I7Z177"/>
<keyword evidence="1" id="KW-0547">Nucleotide-binding</keyword>
<reference evidence="5" key="1">
    <citation type="submission" date="2016-11" db="UniProtKB">
        <authorList>
            <consortium name="WormBaseParasite"/>
        </authorList>
    </citation>
    <scope>IDENTIFICATION</scope>
</reference>
<dbReference type="Proteomes" id="UP000095287">
    <property type="component" value="Unplaced"/>
</dbReference>
<feature type="domain" description="Bacterial type II secretion system protein E" evidence="3">
    <location>
        <begin position="168"/>
        <end position="182"/>
    </location>
</feature>
<proteinExistence type="predicted"/>
<sequence>MPRVEDLLESDDEAPVIRLINGLFGEALRQQASDIHVETFEQSLVVRLRVDGHLREVLRPPRALSAMLVSRIKVMARLDIAEKRQPQDGRITLRSGGREVDVRVSTLPGIHGERVTTTLYASLNSLNDGSRNILTVEDPVEYAITGIGQTAINPRAGLTFASGLRAILRQDPDVIMLGEIRDRETAQIAVQASLTGHLVLSTLHTNSAVGAVTRLRDMGVEPFLIASCLRGVMAQRLVRRLCSCAVAQPLQAAERALWPELVELEHSYHAVGCAQCQGSGYRGRLG</sequence>
<organism evidence="4 5">
    <name type="scientific">Steinernema glaseri</name>
    <dbReference type="NCBI Taxonomy" id="37863"/>
    <lineage>
        <taxon>Eukaryota</taxon>
        <taxon>Metazoa</taxon>
        <taxon>Ecdysozoa</taxon>
        <taxon>Nematoda</taxon>
        <taxon>Chromadorea</taxon>
        <taxon>Rhabditida</taxon>
        <taxon>Tylenchina</taxon>
        <taxon>Panagrolaimomorpha</taxon>
        <taxon>Strongyloidoidea</taxon>
        <taxon>Steinernematidae</taxon>
        <taxon>Steinernema</taxon>
    </lineage>
</organism>
<protein>
    <submittedName>
        <fullName evidence="5">T2SP_E domain-containing protein</fullName>
    </submittedName>
</protein>
<evidence type="ECO:0000313" key="4">
    <source>
        <dbReference type="Proteomes" id="UP000095287"/>
    </source>
</evidence>
<dbReference type="InterPro" id="IPR001482">
    <property type="entry name" value="T2SS/T4SS_dom"/>
</dbReference>
<dbReference type="Pfam" id="PF00437">
    <property type="entry name" value="T2SSE"/>
    <property type="match status" value="2"/>
</dbReference>
<dbReference type="Gene3D" id="3.30.450.90">
    <property type="match status" value="1"/>
</dbReference>
<keyword evidence="4" id="KW-1185">Reference proteome</keyword>
<dbReference type="CDD" id="cd01129">
    <property type="entry name" value="PulE-GspE-like"/>
    <property type="match status" value="1"/>
</dbReference>
<evidence type="ECO:0000256" key="1">
    <source>
        <dbReference type="ARBA" id="ARBA00022741"/>
    </source>
</evidence>
<dbReference type="GO" id="GO:0005886">
    <property type="term" value="C:plasma membrane"/>
    <property type="evidence" value="ECO:0007669"/>
    <property type="project" value="TreeGrafter"/>
</dbReference>
<dbReference type="PROSITE" id="PS00662">
    <property type="entry name" value="T2SP_E"/>
    <property type="match status" value="1"/>
</dbReference>
<dbReference type="WBParaSite" id="L893_g21737.t1">
    <property type="protein sequence ID" value="L893_g21737.t1"/>
    <property type="gene ID" value="L893_g21737"/>
</dbReference>
<evidence type="ECO:0000256" key="2">
    <source>
        <dbReference type="ARBA" id="ARBA00022840"/>
    </source>
</evidence>
<dbReference type="GO" id="GO:0016887">
    <property type="term" value="F:ATP hydrolysis activity"/>
    <property type="evidence" value="ECO:0007669"/>
    <property type="project" value="TreeGrafter"/>
</dbReference>
<dbReference type="PANTHER" id="PTHR30258">
    <property type="entry name" value="TYPE II SECRETION SYSTEM PROTEIN GSPE-RELATED"/>
    <property type="match status" value="1"/>
</dbReference>
<dbReference type="InterPro" id="IPR027417">
    <property type="entry name" value="P-loop_NTPase"/>
</dbReference>